<dbReference type="Proteomes" id="UP001430804">
    <property type="component" value="Unassembled WGS sequence"/>
</dbReference>
<comment type="caution">
    <text evidence="2">The sequence shown here is derived from an EMBL/GenBank/DDBJ whole genome shotgun (WGS) entry which is preliminary data.</text>
</comment>
<reference evidence="2" key="1">
    <citation type="submission" date="2021-07" db="EMBL/GenBank/DDBJ databases">
        <title>Pseudohoeflea marina sp. nov. a polyhydroxyalcanoate-producing bacterium.</title>
        <authorList>
            <person name="Zheng W."/>
            <person name="Yu S."/>
            <person name="Huang Y."/>
        </authorList>
    </citation>
    <scope>NUCLEOTIDE SEQUENCE</scope>
    <source>
        <strain evidence="2">DP4N28-3</strain>
    </source>
</reference>
<evidence type="ECO:0000313" key="3">
    <source>
        <dbReference type="Proteomes" id="UP001430804"/>
    </source>
</evidence>
<keyword evidence="3" id="KW-1185">Reference proteome</keyword>
<evidence type="ECO:0000313" key="2">
    <source>
        <dbReference type="EMBL" id="MBW3096366.1"/>
    </source>
</evidence>
<name>A0ABS6WK87_9HYPH</name>
<evidence type="ECO:0000259" key="1">
    <source>
        <dbReference type="Pfam" id="PF21926"/>
    </source>
</evidence>
<organism evidence="2 3">
    <name type="scientific">Pseudohoeflea coraliihabitans</name>
    <dbReference type="NCBI Taxonomy" id="2860393"/>
    <lineage>
        <taxon>Bacteria</taxon>
        <taxon>Pseudomonadati</taxon>
        <taxon>Pseudomonadota</taxon>
        <taxon>Alphaproteobacteria</taxon>
        <taxon>Hyphomicrobiales</taxon>
        <taxon>Rhizobiaceae</taxon>
        <taxon>Pseudohoeflea</taxon>
    </lineage>
</organism>
<protein>
    <recommendedName>
        <fullName evidence="1">N-acyl amino acid synthase FeeM catalytic core domain-containing protein</fullName>
    </recommendedName>
</protein>
<dbReference type="EMBL" id="JAHWQX010000001">
    <property type="protein sequence ID" value="MBW3096366.1"/>
    <property type="molecule type" value="Genomic_DNA"/>
</dbReference>
<sequence length="244" mass="28087">MRDESRVSSGFVNRLMRLLDSVEYRRIESREDLEAVARVRYNAYDQIGLAPKTGTVMIDEEDFASNAHVIGIYYDERLVSTIRVHHVTQKERTGLATACFPDVMDPLLDAGRTFIDPVRFAADPKVLRELPGIPYLTLRIATMATDYFATDYCLSVIKPNHKAFYQRIFNSKPLIKPRYLERFDSMVELYGSDAHSELQRIYQRFGFFNSTAMERRMMFAPVAVGRTPVLTVRPTARFAMARAH</sequence>
<accession>A0ABS6WK87</accession>
<gene>
    <name evidence="2" type="ORF">KY465_03630</name>
</gene>
<dbReference type="RefSeq" id="WP_219200009.1">
    <property type="nucleotide sequence ID" value="NZ_JAHWQX010000001.1"/>
</dbReference>
<feature type="domain" description="N-acyl amino acid synthase FeeM catalytic core" evidence="1">
    <location>
        <begin position="35"/>
        <end position="190"/>
    </location>
</feature>
<dbReference type="Pfam" id="PF21926">
    <property type="entry name" value="FeeM"/>
    <property type="match status" value="1"/>
</dbReference>
<proteinExistence type="predicted"/>
<dbReference type="InterPro" id="IPR054597">
    <property type="entry name" value="FeeM_cat"/>
</dbReference>